<evidence type="ECO:0000256" key="2">
    <source>
        <dbReference type="ARBA" id="ARBA00023125"/>
    </source>
</evidence>
<feature type="compositionally biased region" description="Low complexity" evidence="5">
    <location>
        <begin position="510"/>
        <end position="522"/>
    </location>
</feature>
<feature type="domain" description="KN homeodomain" evidence="6">
    <location>
        <begin position="296"/>
        <end position="328"/>
    </location>
</feature>
<evidence type="ECO:0000313" key="7">
    <source>
        <dbReference type="EMBL" id="CAA7261445.1"/>
    </source>
</evidence>
<dbReference type="AlphaFoldDB" id="A0A8S0VQX0"/>
<feature type="compositionally biased region" description="Gly residues" evidence="5">
    <location>
        <begin position="431"/>
        <end position="454"/>
    </location>
</feature>
<feature type="compositionally biased region" description="Polar residues" evidence="5">
    <location>
        <begin position="500"/>
        <end position="509"/>
    </location>
</feature>
<keyword evidence="4" id="KW-0539">Nucleus</keyword>
<comment type="caution">
    <text evidence="7">The sequence shown here is derived from an EMBL/GenBank/DDBJ whole genome shotgun (WGS) entry which is preliminary data.</text>
</comment>
<dbReference type="Gene3D" id="1.10.10.60">
    <property type="entry name" value="Homeodomain-like"/>
    <property type="match status" value="1"/>
</dbReference>
<dbReference type="PANTHER" id="PTHR11850">
    <property type="entry name" value="HOMEOBOX PROTEIN TRANSCRIPTION FACTORS"/>
    <property type="match status" value="1"/>
</dbReference>
<evidence type="ECO:0000256" key="5">
    <source>
        <dbReference type="SAM" id="MobiDB-lite"/>
    </source>
</evidence>
<dbReference type="CDD" id="cd00086">
    <property type="entry name" value="homeodomain"/>
    <property type="match status" value="1"/>
</dbReference>
<comment type="similarity">
    <text evidence="1">Belongs to the TALE/M-ATYP homeobox family.</text>
</comment>
<gene>
    <name evidence="7" type="ORF">AAE3_LOCUS3746</name>
</gene>
<dbReference type="OrthoDB" id="10056939at2759"/>
<dbReference type="InterPro" id="IPR009057">
    <property type="entry name" value="Homeodomain-like_sf"/>
</dbReference>
<evidence type="ECO:0000313" key="8">
    <source>
        <dbReference type="Proteomes" id="UP000467700"/>
    </source>
</evidence>
<feature type="compositionally biased region" description="Polar residues" evidence="5">
    <location>
        <begin position="124"/>
        <end position="152"/>
    </location>
</feature>
<feature type="compositionally biased region" description="Polar residues" evidence="5">
    <location>
        <begin position="162"/>
        <end position="174"/>
    </location>
</feature>
<accession>A0A8S0VQX0</accession>
<reference evidence="7 8" key="1">
    <citation type="submission" date="2020-01" db="EMBL/GenBank/DDBJ databases">
        <authorList>
            <person name="Gupta K D."/>
        </authorList>
    </citation>
    <scope>NUCLEOTIDE SEQUENCE [LARGE SCALE GENOMIC DNA]</scope>
</reference>
<keyword evidence="2" id="KW-0238">DNA-binding</keyword>
<keyword evidence="3" id="KW-0371">Homeobox</keyword>
<feature type="compositionally biased region" description="Polar residues" evidence="5">
    <location>
        <begin position="50"/>
        <end position="63"/>
    </location>
</feature>
<sequence>MPTAELIHNPPLNSYNVQQLQFALDKHGPFDVEPAPDSHLVLYTDRRMSGSATSNADTDSSVSRPDRRSQSPPANDKLDDHAKVQLPSIFTTFEDNYRPDARRASLPVLHSESRVRHAPYPATNLRSNYTPGNQSNLSSYTFPSVDEQNASDRANGRPRVSTDYNSYDFQQNGTPPSSSQFTSPSVSDLRTPGISPYSESENWNPSPAQIVRPNSTPGQLSSSPPVKYDEGLRHGSFSAPMSQAHLFAGSARISGQHDRRSISGIKTEWGFQNSDFVLPSGNPQYSPSLPPNIARSPLPSEEEKKALCHATGLSMSQVSNWMINARRRILAPAHRAASGPTTTAPFPPSGRSASLSGILDPIGRRASMPAADALQLYHPMTLQSMPNSPNGHHHHSSEYVGSSTRHLLSSMPSRSSHHTLSGLPEYASSTGSGGRHMGGGGGGYPGQGGHGGSGSSQYMSSDVPLSAPPSLSGNPFSSHGSSTQQGGGGSNMYPPLLPSPRSSGAQQQPYYSDGGPSHSSSGSGSGYGTPQ</sequence>
<dbReference type="Proteomes" id="UP000467700">
    <property type="component" value="Unassembled WGS sequence"/>
</dbReference>
<protein>
    <recommendedName>
        <fullName evidence="6">KN homeodomain domain-containing protein</fullName>
    </recommendedName>
</protein>
<dbReference type="SUPFAM" id="SSF46689">
    <property type="entry name" value="Homeodomain-like"/>
    <property type="match status" value="1"/>
</dbReference>
<feature type="compositionally biased region" description="Polar residues" evidence="5">
    <location>
        <begin position="197"/>
        <end position="224"/>
    </location>
</feature>
<proteinExistence type="inferred from homology"/>
<dbReference type="Pfam" id="PF05920">
    <property type="entry name" value="Homeobox_KN"/>
    <property type="match status" value="1"/>
</dbReference>
<keyword evidence="8" id="KW-1185">Reference proteome</keyword>
<feature type="region of interest" description="Disordered" evidence="5">
    <location>
        <begin position="41"/>
        <end position="83"/>
    </location>
</feature>
<evidence type="ECO:0000256" key="4">
    <source>
        <dbReference type="ARBA" id="ARBA00023242"/>
    </source>
</evidence>
<feature type="compositionally biased region" description="Low complexity" evidence="5">
    <location>
        <begin position="175"/>
        <end position="187"/>
    </location>
</feature>
<evidence type="ECO:0000256" key="3">
    <source>
        <dbReference type="ARBA" id="ARBA00023155"/>
    </source>
</evidence>
<evidence type="ECO:0000256" key="1">
    <source>
        <dbReference type="ARBA" id="ARBA00005800"/>
    </source>
</evidence>
<dbReference type="GO" id="GO:0003677">
    <property type="term" value="F:DNA binding"/>
    <property type="evidence" value="ECO:0007669"/>
    <property type="project" value="UniProtKB-KW"/>
</dbReference>
<evidence type="ECO:0000259" key="6">
    <source>
        <dbReference type="Pfam" id="PF05920"/>
    </source>
</evidence>
<feature type="region of interest" description="Disordered" evidence="5">
    <location>
        <begin position="381"/>
        <end position="531"/>
    </location>
</feature>
<feature type="region of interest" description="Disordered" evidence="5">
    <location>
        <begin position="113"/>
        <end position="235"/>
    </location>
</feature>
<dbReference type="EMBL" id="CACVBS010000033">
    <property type="protein sequence ID" value="CAA7261445.1"/>
    <property type="molecule type" value="Genomic_DNA"/>
</dbReference>
<dbReference type="InterPro" id="IPR001356">
    <property type="entry name" value="HD"/>
</dbReference>
<organism evidence="7 8">
    <name type="scientific">Cyclocybe aegerita</name>
    <name type="common">Black poplar mushroom</name>
    <name type="synonym">Agrocybe aegerita</name>
    <dbReference type="NCBI Taxonomy" id="1973307"/>
    <lineage>
        <taxon>Eukaryota</taxon>
        <taxon>Fungi</taxon>
        <taxon>Dikarya</taxon>
        <taxon>Basidiomycota</taxon>
        <taxon>Agaricomycotina</taxon>
        <taxon>Agaricomycetes</taxon>
        <taxon>Agaricomycetidae</taxon>
        <taxon>Agaricales</taxon>
        <taxon>Agaricineae</taxon>
        <taxon>Bolbitiaceae</taxon>
        <taxon>Cyclocybe</taxon>
    </lineage>
</organism>
<dbReference type="InterPro" id="IPR050224">
    <property type="entry name" value="TALE_homeobox"/>
</dbReference>
<feature type="compositionally biased region" description="Polar residues" evidence="5">
    <location>
        <begin position="399"/>
        <end position="414"/>
    </location>
</feature>
<dbReference type="InterPro" id="IPR008422">
    <property type="entry name" value="KN_HD"/>
</dbReference>
<dbReference type="GO" id="GO:0006355">
    <property type="term" value="P:regulation of DNA-templated transcription"/>
    <property type="evidence" value="ECO:0007669"/>
    <property type="project" value="InterPro"/>
</dbReference>
<name>A0A8S0VQX0_CYCAE</name>